<dbReference type="PANTHER" id="PTHR33204:SF29">
    <property type="entry name" value="TRANSCRIPTIONAL REGULATOR"/>
    <property type="match status" value="1"/>
</dbReference>
<dbReference type="Proteomes" id="UP000005262">
    <property type="component" value="Chromosome"/>
</dbReference>
<dbReference type="OrthoDB" id="9791143at2"/>
<dbReference type="KEGG" id="dmi:Desmer_3428"/>
<dbReference type="HOGENOM" id="CLU_111585_5_2_9"/>
<keyword evidence="2" id="KW-0238">DNA-binding</keyword>
<proteinExistence type="predicted"/>
<evidence type="ECO:0000313" key="5">
    <source>
        <dbReference type="EMBL" id="AFQ45280.1"/>
    </source>
</evidence>
<dbReference type="InterPro" id="IPR036388">
    <property type="entry name" value="WH-like_DNA-bd_sf"/>
</dbReference>
<reference evidence="5 6" key="1">
    <citation type="journal article" date="2012" name="J. Bacteriol.">
        <title>Complete genome sequences of Desulfosporosinus orientis DSM765T, Desulfosporosinus youngiae DSM17734T, Desulfosporosinus meridiei DSM13257T, and Desulfosporosinus acidiphilus DSM22704T.</title>
        <authorList>
            <person name="Pester M."/>
            <person name="Brambilla E."/>
            <person name="Alazard D."/>
            <person name="Rattei T."/>
            <person name="Weinmaier T."/>
            <person name="Han J."/>
            <person name="Lucas S."/>
            <person name="Lapidus A."/>
            <person name="Cheng J.F."/>
            <person name="Goodwin L."/>
            <person name="Pitluck S."/>
            <person name="Peters L."/>
            <person name="Ovchinnikova G."/>
            <person name="Teshima H."/>
            <person name="Detter J.C."/>
            <person name="Han C.S."/>
            <person name="Tapia R."/>
            <person name="Land M.L."/>
            <person name="Hauser L."/>
            <person name="Kyrpides N.C."/>
            <person name="Ivanova N.N."/>
            <person name="Pagani I."/>
            <person name="Huntmann M."/>
            <person name="Wei C.L."/>
            <person name="Davenport K.W."/>
            <person name="Daligault H."/>
            <person name="Chain P.S."/>
            <person name="Chen A."/>
            <person name="Mavromatis K."/>
            <person name="Markowitz V."/>
            <person name="Szeto E."/>
            <person name="Mikhailova N."/>
            <person name="Pati A."/>
            <person name="Wagner M."/>
            <person name="Woyke T."/>
            <person name="Ollivier B."/>
            <person name="Klenk H.P."/>
            <person name="Spring S."/>
            <person name="Loy A."/>
        </authorList>
    </citation>
    <scope>NUCLEOTIDE SEQUENCE [LARGE SCALE GENOMIC DNA]</scope>
    <source>
        <strain evidence="6">ATCC BAA-275 / DSM 13257 / NCIMB 13706 / S10</strain>
    </source>
</reference>
<dbReference type="RefSeq" id="WP_014904189.1">
    <property type="nucleotide sequence ID" value="NC_018515.1"/>
</dbReference>
<dbReference type="eggNOG" id="COG1733">
    <property type="taxonomic scope" value="Bacteria"/>
</dbReference>
<evidence type="ECO:0000256" key="2">
    <source>
        <dbReference type="ARBA" id="ARBA00023125"/>
    </source>
</evidence>
<organism evidence="5 6">
    <name type="scientific">Desulfosporosinus meridiei (strain ATCC BAA-275 / DSM 13257 / KCTC 12902 / NCIMB 13706 / S10)</name>
    <dbReference type="NCBI Taxonomy" id="768704"/>
    <lineage>
        <taxon>Bacteria</taxon>
        <taxon>Bacillati</taxon>
        <taxon>Bacillota</taxon>
        <taxon>Clostridia</taxon>
        <taxon>Eubacteriales</taxon>
        <taxon>Desulfitobacteriaceae</taxon>
        <taxon>Desulfosporosinus</taxon>
    </lineage>
</organism>
<keyword evidence="3" id="KW-0804">Transcription</keyword>
<dbReference type="GO" id="GO:0003677">
    <property type="term" value="F:DNA binding"/>
    <property type="evidence" value="ECO:0007669"/>
    <property type="project" value="UniProtKB-KW"/>
</dbReference>
<dbReference type="Gene3D" id="1.10.10.10">
    <property type="entry name" value="Winged helix-like DNA-binding domain superfamily/Winged helix DNA-binding domain"/>
    <property type="match status" value="1"/>
</dbReference>
<dbReference type="PROSITE" id="PS51118">
    <property type="entry name" value="HTH_HXLR"/>
    <property type="match status" value="1"/>
</dbReference>
<evidence type="ECO:0000259" key="4">
    <source>
        <dbReference type="PROSITE" id="PS51118"/>
    </source>
</evidence>
<feature type="domain" description="HTH hxlR-type" evidence="4">
    <location>
        <begin position="12"/>
        <end position="111"/>
    </location>
</feature>
<dbReference type="InterPro" id="IPR002577">
    <property type="entry name" value="HTH_HxlR"/>
</dbReference>
<sequence>MGNNRSDKPLTTPVQYLLQVLGSKWKLPILCTLSKKDVLRFNELKRELAGITNMSLSNCLQELEHYKIIKRVQYLEMPPRVEYSLTDNGKSLLPILKNLDEWVNKQLEINCEKAQETEPRDS</sequence>
<evidence type="ECO:0000256" key="3">
    <source>
        <dbReference type="ARBA" id="ARBA00023163"/>
    </source>
</evidence>
<reference evidence="6" key="2">
    <citation type="submission" date="2012-08" db="EMBL/GenBank/DDBJ databases">
        <title>Finished genome of Desulfosporosinus meridiei DSM 13257.</title>
        <authorList>
            <person name="Huntemann M."/>
            <person name="Wei C.-L."/>
            <person name="Han J."/>
            <person name="Detter J.C."/>
            <person name="Han C."/>
            <person name="Davenport K."/>
            <person name="Daligault H."/>
            <person name="Erkkila T."/>
            <person name="Gu W."/>
            <person name="Munk A.C.C."/>
            <person name="Teshima H."/>
            <person name="Xu Y."/>
            <person name="Chain P."/>
            <person name="Tapia R."/>
            <person name="Chen A."/>
            <person name="Krypides N."/>
            <person name="Mavromatis K."/>
            <person name="Markowitz V."/>
            <person name="Szeto E."/>
            <person name="Ivanova N."/>
            <person name="Mikhailova N."/>
            <person name="Ovchinnikova G."/>
            <person name="Pagani I."/>
            <person name="Pati A."/>
            <person name="Goodwin L."/>
            <person name="Peters L."/>
            <person name="Pitluck S."/>
            <person name="Woyke T."/>
            <person name="Pester M."/>
            <person name="Spring S."/>
            <person name="Ollivier B."/>
            <person name="Rattei T."/>
            <person name="Klenk H.-P."/>
            <person name="Wagner M."/>
            <person name="Loy A."/>
        </authorList>
    </citation>
    <scope>NUCLEOTIDE SEQUENCE [LARGE SCALE GENOMIC DNA]</scope>
    <source>
        <strain evidence="6">ATCC BAA-275 / DSM 13257 / NCIMB 13706 / S10</strain>
    </source>
</reference>
<keyword evidence="1" id="KW-0805">Transcription regulation</keyword>
<dbReference type="SUPFAM" id="SSF46785">
    <property type="entry name" value="Winged helix' DNA-binding domain"/>
    <property type="match status" value="1"/>
</dbReference>
<dbReference type="AlphaFoldDB" id="J7IU99"/>
<accession>J7IU99</accession>
<evidence type="ECO:0000256" key="1">
    <source>
        <dbReference type="ARBA" id="ARBA00023015"/>
    </source>
</evidence>
<name>J7IU99_DESMD</name>
<keyword evidence="6" id="KW-1185">Reference proteome</keyword>
<evidence type="ECO:0000313" key="6">
    <source>
        <dbReference type="Proteomes" id="UP000005262"/>
    </source>
</evidence>
<dbReference type="PANTHER" id="PTHR33204">
    <property type="entry name" value="TRANSCRIPTIONAL REGULATOR, MARR FAMILY"/>
    <property type="match status" value="1"/>
</dbReference>
<dbReference type="Pfam" id="PF01638">
    <property type="entry name" value="HxlR"/>
    <property type="match status" value="1"/>
</dbReference>
<dbReference type="InterPro" id="IPR036390">
    <property type="entry name" value="WH_DNA-bd_sf"/>
</dbReference>
<dbReference type="STRING" id="768704.Desmer_3428"/>
<gene>
    <name evidence="5" type="ordered locus">Desmer_3428</name>
</gene>
<protein>
    <submittedName>
        <fullName evidence="5">Putative transcriptional regulator</fullName>
    </submittedName>
</protein>
<dbReference type="EMBL" id="CP003629">
    <property type="protein sequence ID" value="AFQ45280.1"/>
    <property type="molecule type" value="Genomic_DNA"/>
</dbReference>